<dbReference type="AlphaFoldDB" id="A0A9L0K074"/>
<dbReference type="PANTHER" id="PTHR47194">
    <property type="entry name" value="SORTING NEXIN-29-RELATED"/>
    <property type="match status" value="1"/>
</dbReference>
<reference evidence="1 2" key="1">
    <citation type="journal article" date="2020" name="Nat. Commun.">
        <title>Donkey genomes provide new insights into domestication and selection for coat color.</title>
        <authorList>
            <person name="Wang"/>
            <person name="C."/>
            <person name="Li"/>
            <person name="H."/>
            <person name="Guo"/>
            <person name="Y."/>
            <person name="Huang"/>
            <person name="J."/>
            <person name="Sun"/>
            <person name="Y."/>
            <person name="Min"/>
            <person name="J."/>
            <person name="Wang"/>
            <person name="J."/>
            <person name="Fang"/>
            <person name="X."/>
            <person name="Zhao"/>
            <person name="Z."/>
            <person name="Wang"/>
            <person name="S."/>
            <person name="Zhang"/>
            <person name="Y."/>
            <person name="Liu"/>
            <person name="Q."/>
            <person name="Jiang"/>
            <person name="Q."/>
            <person name="Wang"/>
            <person name="X."/>
            <person name="Guo"/>
            <person name="Y."/>
            <person name="Yang"/>
            <person name="C."/>
            <person name="Wang"/>
            <person name="Y."/>
            <person name="Tian"/>
            <person name="F."/>
            <person name="Zhuang"/>
            <person name="G."/>
            <person name="Fan"/>
            <person name="Y."/>
            <person name="Gao"/>
            <person name="Q."/>
            <person name="Li"/>
            <person name="Y."/>
            <person name="Ju"/>
            <person name="Z."/>
            <person name="Li"/>
            <person name="J."/>
            <person name="Li"/>
            <person name="R."/>
            <person name="Hou"/>
            <person name="M."/>
            <person name="Yang"/>
            <person name="G."/>
            <person name="Liu"/>
            <person name="G."/>
            <person name="Liu"/>
            <person name="W."/>
            <person name="Guo"/>
            <person name="J."/>
            <person name="Pan"/>
            <person name="S."/>
            <person name="Fan"/>
            <person name="G."/>
            <person name="Zhang"/>
            <person name="W."/>
            <person name="Zhang"/>
            <person name="R."/>
            <person name="Yu"/>
            <person name="J."/>
            <person name="Zhang"/>
            <person name="X."/>
            <person name="Yin"/>
            <person name="Q."/>
            <person name="Ji"/>
            <person name="C."/>
            <person name="Jin"/>
            <person name="Y."/>
            <person name="Yue"/>
            <person name="G."/>
            <person name="Liu"/>
            <person name="M."/>
            <person name="Xu"/>
            <person name="J."/>
            <person name="Liu"/>
            <person name="S."/>
            <person name="Jordana"/>
            <person name="J."/>
            <person name="Noce"/>
            <person name="A."/>
            <person name="Amills"/>
            <person name="M."/>
            <person name="Wu"/>
            <person name="D.D."/>
            <person name="Li"/>
            <person name="S."/>
            <person name="Zhou"/>
            <person name="X. and Zhong"/>
            <person name="J."/>
        </authorList>
    </citation>
    <scope>NUCLEOTIDE SEQUENCE [LARGE SCALE GENOMIC DNA]</scope>
</reference>
<dbReference type="Proteomes" id="UP000694387">
    <property type="component" value="Chromosome 14"/>
</dbReference>
<reference evidence="1" key="2">
    <citation type="submission" date="2025-08" db="UniProtKB">
        <authorList>
            <consortium name="Ensembl"/>
        </authorList>
    </citation>
    <scope>IDENTIFICATION</scope>
</reference>
<gene>
    <name evidence="1" type="primary">SNX29</name>
</gene>
<proteinExistence type="predicted"/>
<dbReference type="InterPro" id="IPR037213">
    <property type="entry name" value="Run_dom_sf"/>
</dbReference>
<reference evidence="1" key="3">
    <citation type="submission" date="2025-09" db="UniProtKB">
        <authorList>
            <consortium name="Ensembl"/>
        </authorList>
    </citation>
    <scope>IDENTIFICATION</scope>
</reference>
<dbReference type="SUPFAM" id="SSF140741">
    <property type="entry name" value="RUN domain-like"/>
    <property type="match status" value="1"/>
</dbReference>
<dbReference type="PANTHER" id="PTHR47194:SF4">
    <property type="entry name" value="SORTING NEXIN-29"/>
    <property type="match status" value="1"/>
</dbReference>
<organism evidence="1 2">
    <name type="scientific">Equus asinus</name>
    <name type="common">Donkey</name>
    <name type="synonym">Equus africanus asinus</name>
    <dbReference type="NCBI Taxonomy" id="9793"/>
    <lineage>
        <taxon>Eukaryota</taxon>
        <taxon>Metazoa</taxon>
        <taxon>Chordata</taxon>
        <taxon>Craniata</taxon>
        <taxon>Vertebrata</taxon>
        <taxon>Euteleostomi</taxon>
        <taxon>Mammalia</taxon>
        <taxon>Eutheria</taxon>
        <taxon>Laurasiatheria</taxon>
        <taxon>Perissodactyla</taxon>
        <taxon>Equidae</taxon>
        <taxon>Equus</taxon>
    </lineage>
</organism>
<dbReference type="Ensembl" id="ENSEAST00005063302.1">
    <property type="protein sequence ID" value="ENSEASP00005055732.1"/>
    <property type="gene ID" value="ENSEASG00005011453.2"/>
</dbReference>
<sequence>MSGSQNNDTKRQFLLERLLDAVKQCQIRFGGRKEIASDSDSRVTCLCAQFEAVLQHGLKRSRGLALTAAALKQAAGFASKTETVMEGRGPKSVSLDLSQDDGGLIPSGGSRAGPIPCLFQLLVAPSIPWLCHITPVSVSASLVTSPSPPLRQIALFGPTETTQDNLPIS</sequence>
<dbReference type="GeneTree" id="ENSGT00730000110975"/>
<protein>
    <submittedName>
        <fullName evidence="1">Sorting nexin 29</fullName>
    </submittedName>
</protein>
<dbReference type="Gene3D" id="1.20.58.900">
    <property type="match status" value="1"/>
</dbReference>
<evidence type="ECO:0000313" key="2">
    <source>
        <dbReference type="Proteomes" id="UP000694387"/>
    </source>
</evidence>
<name>A0A9L0K074_EQUAS</name>
<keyword evidence="2" id="KW-1185">Reference proteome</keyword>
<accession>A0A9L0K074</accession>
<evidence type="ECO:0000313" key="1">
    <source>
        <dbReference type="Ensembl" id="ENSEASP00005055732.1"/>
    </source>
</evidence>